<dbReference type="GO" id="GO:0016787">
    <property type="term" value="F:hydrolase activity"/>
    <property type="evidence" value="ECO:0007669"/>
    <property type="project" value="UniProtKB-KW"/>
</dbReference>
<proteinExistence type="predicted"/>
<evidence type="ECO:0000313" key="3">
    <source>
        <dbReference type="Proteomes" id="UP000799766"/>
    </source>
</evidence>
<dbReference type="AlphaFoldDB" id="A0A6A6NSM2"/>
<dbReference type="OrthoDB" id="6846267at2759"/>
<gene>
    <name evidence="2" type="ORF">BDY21DRAFT_366123</name>
</gene>
<dbReference type="SUPFAM" id="SSF53474">
    <property type="entry name" value="alpha/beta-Hydrolases"/>
    <property type="match status" value="1"/>
</dbReference>
<dbReference type="InterPro" id="IPR029058">
    <property type="entry name" value="AB_hydrolase_fold"/>
</dbReference>
<keyword evidence="2" id="KW-0378">Hydrolase</keyword>
<protein>
    <submittedName>
        <fullName evidence="2">Alpha/Beta hydrolase protein</fullName>
    </submittedName>
</protein>
<keyword evidence="3" id="KW-1185">Reference proteome</keyword>
<organism evidence="2 3">
    <name type="scientific">Lineolata rhizophorae</name>
    <dbReference type="NCBI Taxonomy" id="578093"/>
    <lineage>
        <taxon>Eukaryota</taxon>
        <taxon>Fungi</taxon>
        <taxon>Dikarya</taxon>
        <taxon>Ascomycota</taxon>
        <taxon>Pezizomycotina</taxon>
        <taxon>Dothideomycetes</taxon>
        <taxon>Dothideomycetes incertae sedis</taxon>
        <taxon>Lineolatales</taxon>
        <taxon>Lineolataceae</taxon>
        <taxon>Lineolata</taxon>
    </lineage>
</organism>
<evidence type="ECO:0000256" key="1">
    <source>
        <dbReference type="SAM" id="MobiDB-lite"/>
    </source>
</evidence>
<feature type="compositionally biased region" description="Low complexity" evidence="1">
    <location>
        <begin position="170"/>
        <end position="201"/>
    </location>
</feature>
<name>A0A6A6NSM2_9PEZI</name>
<dbReference type="PANTHER" id="PTHR43142">
    <property type="entry name" value="CARBOXYLIC ESTER HYDROLASE"/>
    <property type="match status" value="1"/>
</dbReference>
<dbReference type="Proteomes" id="UP000799766">
    <property type="component" value="Unassembled WGS sequence"/>
</dbReference>
<dbReference type="PANTHER" id="PTHR43142:SF5">
    <property type="entry name" value="CARBOXYLIC ESTER HYDROLASE"/>
    <property type="match status" value="1"/>
</dbReference>
<dbReference type="EMBL" id="MU001690">
    <property type="protein sequence ID" value="KAF2454726.1"/>
    <property type="molecule type" value="Genomic_DNA"/>
</dbReference>
<sequence>MTSTDPVPSLTFTHPALGPIKARLVYPSVHGLPASSTPPIANIRCIPYATIPARFKQSVLVSNGLRDPAHFNDGRPRGDFTQYGYTCPQVPQGSAAAGGPTPEGERRYDELTCLTATVSAPAARLQDGQAAARDEAGPPLPVTVYVRGGAFKEGAGPTSAGHDAAPLAALARRQPSAAPSSSSASRTASVGSASRRAGACWARRRPRAPGRTRSSYGLRDQRNASRWIRENVGGVGGDAASVTAFGGERGGRVAGDASECRGAAVQARGAAEWHGGTAGAVAAGGARRGVRPAEENGEKRVARLKEAPVQRLVDAVDALSMATFSPYMGEESGFFTVPPSYLTEPELAAKCDWVEDVMLGDCFFEGKVLEYAIKDLPPTYFVRLLKDIYGEESARRVLDAIAARASWATCGSRSRCTRSAVTLARHNQTSSKKKRVYRYNMCISNPFTGSELSVIAGHHFVDVLYLFLTLTFRTPSQRDRFYARMAVEMGRKWILFGNGLPPWEAEYDAENGNIAVLDDWRGRTVRTKDEDMRMSKEDPWSERRYRAWDILREVFTSPGRNADGEYDAAKIEAAPLGFQMLQ</sequence>
<feature type="region of interest" description="Disordered" evidence="1">
    <location>
        <begin position="170"/>
        <end position="219"/>
    </location>
</feature>
<dbReference type="Gene3D" id="3.40.50.1820">
    <property type="entry name" value="alpha/beta hydrolase"/>
    <property type="match status" value="1"/>
</dbReference>
<evidence type="ECO:0000313" key="2">
    <source>
        <dbReference type="EMBL" id="KAF2454726.1"/>
    </source>
</evidence>
<accession>A0A6A6NSM2</accession>
<reference evidence="2" key="1">
    <citation type="journal article" date="2020" name="Stud. Mycol.">
        <title>101 Dothideomycetes genomes: a test case for predicting lifestyles and emergence of pathogens.</title>
        <authorList>
            <person name="Haridas S."/>
            <person name="Albert R."/>
            <person name="Binder M."/>
            <person name="Bloem J."/>
            <person name="Labutti K."/>
            <person name="Salamov A."/>
            <person name="Andreopoulos B."/>
            <person name="Baker S."/>
            <person name="Barry K."/>
            <person name="Bills G."/>
            <person name="Bluhm B."/>
            <person name="Cannon C."/>
            <person name="Castanera R."/>
            <person name="Culley D."/>
            <person name="Daum C."/>
            <person name="Ezra D."/>
            <person name="Gonzalez J."/>
            <person name="Henrissat B."/>
            <person name="Kuo A."/>
            <person name="Liang C."/>
            <person name="Lipzen A."/>
            <person name="Lutzoni F."/>
            <person name="Magnuson J."/>
            <person name="Mondo S."/>
            <person name="Nolan M."/>
            <person name="Ohm R."/>
            <person name="Pangilinan J."/>
            <person name="Park H.-J."/>
            <person name="Ramirez L."/>
            <person name="Alfaro M."/>
            <person name="Sun H."/>
            <person name="Tritt A."/>
            <person name="Yoshinaga Y."/>
            <person name="Zwiers L.-H."/>
            <person name="Turgeon B."/>
            <person name="Goodwin S."/>
            <person name="Spatafora J."/>
            <person name="Crous P."/>
            <person name="Grigoriev I."/>
        </authorList>
    </citation>
    <scope>NUCLEOTIDE SEQUENCE</scope>
    <source>
        <strain evidence="2">ATCC 16933</strain>
    </source>
</reference>